<dbReference type="InterPro" id="IPR005656">
    <property type="entry name" value="MmgE_PrpD"/>
</dbReference>
<accession>E8LEN5</accession>
<dbReference type="Gene3D" id="1.10.4100.10">
    <property type="entry name" value="2-methylcitrate dehydratase PrpD"/>
    <property type="match status" value="1"/>
</dbReference>
<keyword evidence="5" id="KW-1185">Reference proteome</keyword>
<dbReference type="InterPro" id="IPR036148">
    <property type="entry name" value="MmgE/PrpD_sf"/>
</dbReference>
<proteinExistence type="inferred from homology"/>
<dbReference type="HOGENOM" id="CLU_026574_3_1_9"/>
<protein>
    <submittedName>
        <fullName evidence="4">MmgE/PrpD family protein</fullName>
    </submittedName>
</protein>
<evidence type="ECO:0000256" key="1">
    <source>
        <dbReference type="ARBA" id="ARBA00006174"/>
    </source>
</evidence>
<reference evidence="4 5" key="1">
    <citation type="submission" date="2011-01" db="EMBL/GenBank/DDBJ databases">
        <authorList>
            <person name="Weinstock G."/>
            <person name="Sodergren E."/>
            <person name="Clifton S."/>
            <person name="Fulton L."/>
            <person name="Fulton B."/>
            <person name="Courtney L."/>
            <person name="Fronick C."/>
            <person name="Harrison M."/>
            <person name="Strong C."/>
            <person name="Farmer C."/>
            <person name="Delahaunty K."/>
            <person name="Markovic C."/>
            <person name="Hall O."/>
            <person name="Minx P."/>
            <person name="Tomlinson C."/>
            <person name="Mitreva M."/>
            <person name="Hou S."/>
            <person name="Chen J."/>
            <person name="Wollam A."/>
            <person name="Pepin K.H."/>
            <person name="Johnson M."/>
            <person name="Bhonagiri V."/>
            <person name="Zhang X."/>
            <person name="Suruliraj S."/>
            <person name="Warren W."/>
            <person name="Chinwalla A."/>
            <person name="Mardis E.R."/>
            <person name="Wilson R.K."/>
        </authorList>
    </citation>
    <scope>NUCLEOTIDE SEQUENCE [LARGE SCALE GENOMIC DNA]</scope>
    <source>
        <strain evidence="4 5">YIT 12067</strain>
    </source>
</reference>
<dbReference type="PANTHER" id="PTHR16943">
    <property type="entry name" value="2-METHYLCITRATE DEHYDRATASE-RELATED"/>
    <property type="match status" value="1"/>
</dbReference>
<dbReference type="RefSeq" id="WP_009145678.1">
    <property type="nucleotide sequence ID" value="NZ_GL830889.1"/>
</dbReference>
<dbReference type="InterPro" id="IPR042188">
    <property type="entry name" value="MmgE/PrpD_sf_2"/>
</dbReference>
<name>E8LEN5_9FIRM</name>
<comment type="similarity">
    <text evidence="1">Belongs to the PrpD family.</text>
</comment>
<comment type="caution">
    <text evidence="4">The sequence shown here is derived from an EMBL/GenBank/DDBJ whole genome shotgun (WGS) entry which is preliminary data.</text>
</comment>
<dbReference type="GO" id="GO:0016829">
    <property type="term" value="F:lyase activity"/>
    <property type="evidence" value="ECO:0007669"/>
    <property type="project" value="InterPro"/>
</dbReference>
<dbReference type="InterPro" id="IPR042183">
    <property type="entry name" value="MmgE/PrpD_sf_1"/>
</dbReference>
<dbReference type="InterPro" id="IPR045336">
    <property type="entry name" value="MmgE_PrpD_N"/>
</dbReference>
<evidence type="ECO:0000313" key="4">
    <source>
        <dbReference type="EMBL" id="EFY04712.1"/>
    </source>
</evidence>
<evidence type="ECO:0000259" key="3">
    <source>
        <dbReference type="Pfam" id="PF19305"/>
    </source>
</evidence>
<sequence length="456" mass="49431">MTTKALAKFTAEMCYEKLSAHSIEMAKKCLLDWLGIAIRGSQEKPVRIIHDVILQGDAPKANIFGSIPAKKASALNAAFINSAASHSLDFDDLHNPSIIHPACVVVSPALAVCEAEHKSGKQLIAAICAGYEASGRVGEAVIPESYFFWHTTGTAGTIAAGAAAANALGLDAQQTLMCYGSAGTQAAGLWEFLKEGAMSKPLHTGKASYSGVLSAYLSQKGFTAASEILEGEKGFCRAMVKEPHLEKLTESMSTDKLKIDINSFKPYACCKHAHAALYAIQELRKAHSLQPEDIAKIKLYVNDITNYLINNPQPQTPYGGKFSIQYCSAAMLKFGEVGIAQFSEECIHNKELTDLMQHIEVIRDEAMEQLHAADASKLASRVEIQLQNGQTLTMQVDYPKGDPENPLTWEELCAKFMSLAVPVYGEAKALRLQNWVASLEQCSDVAQALDACLKEE</sequence>
<organism evidence="4 5">
    <name type="scientific">Phascolarctobacterium succinatutens YIT 12067</name>
    <dbReference type="NCBI Taxonomy" id="626939"/>
    <lineage>
        <taxon>Bacteria</taxon>
        <taxon>Bacillati</taxon>
        <taxon>Bacillota</taxon>
        <taxon>Negativicutes</taxon>
        <taxon>Acidaminococcales</taxon>
        <taxon>Acidaminococcaceae</taxon>
        <taxon>Phascolarctobacterium</taxon>
    </lineage>
</organism>
<evidence type="ECO:0000259" key="2">
    <source>
        <dbReference type="Pfam" id="PF03972"/>
    </source>
</evidence>
<feature type="domain" description="MmgE/PrpD N-terminal" evidence="2">
    <location>
        <begin position="5"/>
        <end position="245"/>
    </location>
</feature>
<dbReference type="eggNOG" id="COG2079">
    <property type="taxonomic scope" value="Bacteria"/>
</dbReference>
<dbReference type="Proteomes" id="UP000004923">
    <property type="component" value="Unassembled WGS sequence"/>
</dbReference>
<gene>
    <name evidence="4" type="ORF">HMPREF9443_01319</name>
</gene>
<dbReference type="Pfam" id="PF19305">
    <property type="entry name" value="MmgE_PrpD_C"/>
    <property type="match status" value="1"/>
</dbReference>
<evidence type="ECO:0000313" key="5">
    <source>
        <dbReference type="Proteomes" id="UP000004923"/>
    </source>
</evidence>
<dbReference type="SUPFAM" id="SSF103378">
    <property type="entry name" value="2-methylcitrate dehydratase PrpD"/>
    <property type="match status" value="1"/>
</dbReference>
<dbReference type="AlphaFoldDB" id="E8LEN5"/>
<feature type="domain" description="MmgE/PrpD C-terminal" evidence="3">
    <location>
        <begin position="267"/>
        <end position="441"/>
    </location>
</feature>
<dbReference type="OrthoDB" id="9791416at2"/>
<dbReference type="Gene3D" id="3.30.1330.120">
    <property type="entry name" value="2-methylcitrate dehydratase PrpD"/>
    <property type="match status" value="1"/>
</dbReference>
<dbReference type="Pfam" id="PF03972">
    <property type="entry name" value="MmgE_PrpD_N"/>
    <property type="match status" value="1"/>
</dbReference>
<dbReference type="PANTHER" id="PTHR16943:SF8">
    <property type="entry name" value="2-METHYLCITRATE DEHYDRATASE"/>
    <property type="match status" value="1"/>
</dbReference>
<dbReference type="EMBL" id="AEVN01000053">
    <property type="protein sequence ID" value="EFY04712.1"/>
    <property type="molecule type" value="Genomic_DNA"/>
</dbReference>
<dbReference type="InterPro" id="IPR045337">
    <property type="entry name" value="MmgE_PrpD_C"/>
</dbReference>